<keyword evidence="8" id="KW-0234">DNA repair</keyword>
<dbReference type="Pfam" id="PF14791">
    <property type="entry name" value="DNA_pol_B_thumb"/>
    <property type="match status" value="1"/>
</dbReference>
<evidence type="ECO:0000256" key="5">
    <source>
        <dbReference type="ARBA" id="ARBA00022695"/>
    </source>
</evidence>
<dbReference type="Gene3D" id="3.30.460.10">
    <property type="entry name" value="Beta Polymerase, domain 2"/>
    <property type="match status" value="1"/>
</dbReference>
<dbReference type="InterPro" id="IPR018944">
    <property type="entry name" value="DNA_pol_lambd_fingers_domain"/>
</dbReference>
<comment type="caution">
    <text evidence="9">The sequence shown here is derived from an EMBL/GenBank/DDBJ whole genome shotgun (WGS) entry which is preliminary data.</text>
</comment>
<comment type="subcellular location">
    <subcellularLocation>
        <location evidence="8">Nucleus</location>
    </subcellularLocation>
</comment>
<dbReference type="InterPro" id="IPR002054">
    <property type="entry name" value="DNA-dir_DNA_pol_X"/>
</dbReference>
<dbReference type="OrthoDB" id="205514at2759"/>
<dbReference type="GO" id="GO:0006284">
    <property type="term" value="P:base-excision repair"/>
    <property type="evidence" value="ECO:0007669"/>
    <property type="project" value="TreeGrafter"/>
</dbReference>
<comment type="function">
    <text evidence="8">DNA polymerase that functions in several pathways of DNA repair. Involved in base excision repair (BER) responsible for repair of lesions that give rise to abasic (AP) sites in DNA. Also contributes to DNA double-strand break repair by non-homologous end joining and homologous recombination. Has both template-dependent and template-independent (terminal transferase) DNA polymerase activities. Has also a 5'-deoxyribose-5-phosphate lyase (dRP lyase) activity.</text>
</comment>
<evidence type="ECO:0000256" key="4">
    <source>
        <dbReference type="ARBA" id="ARBA00022679"/>
    </source>
</evidence>
<keyword evidence="8" id="KW-0239">DNA-directed DNA polymerase</keyword>
<keyword evidence="6" id="KW-0238">DNA-binding</keyword>
<dbReference type="SUPFAM" id="SSF81585">
    <property type="entry name" value="PsbU/PolX domain-like"/>
    <property type="match status" value="1"/>
</dbReference>
<dbReference type="SMART" id="SM00483">
    <property type="entry name" value="POLXc"/>
    <property type="match status" value="1"/>
</dbReference>
<evidence type="ECO:0000256" key="6">
    <source>
        <dbReference type="ARBA" id="ARBA00023125"/>
    </source>
</evidence>
<dbReference type="InterPro" id="IPR028207">
    <property type="entry name" value="DNA_pol_B_palm_palm"/>
</dbReference>
<dbReference type="Proteomes" id="UP001152795">
    <property type="component" value="Unassembled WGS sequence"/>
</dbReference>
<dbReference type="InterPro" id="IPR019843">
    <property type="entry name" value="DNA_pol-X_BS"/>
</dbReference>
<evidence type="ECO:0000256" key="3">
    <source>
        <dbReference type="ARBA" id="ARBA00022634"/>
    </source>
</evidence>
<dbReference type="Gene3D" id="1.10.150.110">
    <property type="entry name" value="DNA polymerase beta, N-terminal domain-like"/>
    <property type="match status" value="1"/>
</dbReference>
<keyword evidence="2" id="KW-0963">Cytoplasm</keyword>
<dbReference type="GO" id="GO:0006303">
    <property type="term" value="P:double-strand break repair via nonhomologous end joining"/>
    <property type="evidence" value="ECO:0007669"/>
    <property type="project" value="TreeGrafter"/>
</dbReference>
<dbReference type="GO" id="GO:0003677">
    <property type="term" value="F:DNA binding"/>
    <property type="evidence" value="ECO:0007669"/>
    <property type="project" value="UniProtKB-UniRule"/>
</dbReference>
<dbReference type="EC" id="2.7.7.7" evidence="8"/>
<evidence type="ECO:0000256" key="2">
    <source>
        <dbReference type="ARBA" id="ARBA00022490"/>
    </source>
</evidence>
<evidence type="ECO:0000313" key="9">
    <source>
        <dbReference type="EMBL" id="CAB4018660.1"/>
    </source>
</evidence>
<dbReference type="GO" id="GO:0003887">
    <property type="term" value="F:DNA-directed DNA polymerase activity"/>
    <property type="evidence" value="ECO:0007669"/>
    <property type="project" value="UniProtKB-UniRule"/>
</dbReference>
<comment type="similarity">
    <text evidence="1 8">Belongs to the DNA polymerase type-X family.</text>
</comment>
<evidence type="ECO:0000256" key="8">
    <source>
        <dbReference type="RuleBase" id="RU366014"/>
    </source>
</evidence>
<dbReference type="InterPro" id="IPR043519">
    <property type="entry name" value="NT_sf"/>
</dbReference>
<dbReference type="InterPro" id="IPR029398">
    <property type="entry name" value="PolB_thumb"/>
</dbReference>
<dbReference type="PRINTS" id="PR00869">
    <property type="entry name" value="DNAPOLX"/>
</dbReference>
<dbReference type="GO" id="GO:0005634">
    <property type="term" value="C:nucleus"/>
    <property type="evidence" value="ECO:0007669"/>
    <property type="project" value="UniProtKB-SubCell"/>
</dbReference>
<keyword evidence="10" id="KW-1185">Reference proteome</keyword>
<keyword evidence="3" id="KW-0237">DNA synthesis</keyword>
<name>A0A6S7IPG9_PARCT</name>
<evidence type="ECO:0000256" key="1">
    <source>
        <dbReference type="ARBA" id="ARBA00008323"/>
    </source>
</evidence>
<dbReference type="Pfam" id="PF14792">
    <property type="entry name" value="DNA_pol_B_palm"/>
    <property type="match status" value="1"/>
</dbReference>
<dbReference type="CDD" id="cd00141">
    <property type="entry name" value="NT_POLXc"/>
    <property type="match status" value="1"/>
</dbReference>
<proteinExistence type="inferred from homology"/>
<keyword evidence="8" id="KW-0539">Nucleus</keyword>
<dbReference type="PANTHER" id="PTHR11276:SF42">
    <property type="entry name" value="DNA POLYMERASE BETA"/>
    <property type="match status" value="1"/>
</dbReference>
<dbReference type="EMBL" id="CACRXK020010113">
    <property type="protein sequence ID" value="CAB4018660.1"/>
    <property type="molecule type" value="Genomic_DNA"/>
</dbReference>
<dbReference type="PRINTS" id="PR00870">
    <property type="entry name" value="DNAPOLXBETA"/>
</dbReference>
<dbReference type="FunFam" id="1.10.150.20:FF:000026">
    <property type="entry name" value="DNA polymerase beta"/>
    <property type="match status" value="1"/>
</dbReference>
<dbReference type="InterPro" id="IPR027421">
    <property type="entry name" value="DNA_pol_lamdba_lyase_dom_sf"/>
</dbReference>
<dbReference type="FunFam" id="3.30.210.10:FF:000002">
    <property type="entry name" value="DNA polymerase"/>
    <property type="match status" value="1"/>
</dbReference>
<dbReference type="PANTHER" id="PTHR11276">
    <property type="entry name" value="DNA POLYMERASE TYPE-X FAMILY MEMBER"/>
    <property type="match status" value="1"/>
</dbReference>
<dbReference type="SUPFAM" id="SSF81301">
    <property type="entry name" value="Nucleotidyltransferase"/>
    <property type="match status" value="1"/>
</dbReference>
<evidence type="ECO:0000313" key="10">
    <source>
        <dbReference type="Proteomes" id="UP001152795"/>
    </source>
</evidence>
<dbReference type="InterPro" id="IPR037160">
    <property type="entry name" value="DNA_Pol_thumb_sf"/>
</dbReference>
<sequence>MKPGIGDKIAKKLDEYIETGKLGKLEKIRDDDSNAAIGALMKVSGIGPVAARKFVDDGIKTVEDLKKIKDQLNHHQRIGLEYFNDFQERIPRSEMLQHQEFLMEEIAKLDEKYTAEICGSFRREKPSSGDIDMLVCHPAFTSETKEKSKDVHLKLIVEHLKKLEYITDILSQGELKFMGVCKLTAGGGSSKELRRRLDIRLIPADQFYCGILYFTGSDEFNRQMRQHALDKGFTLNEYNIRLVGTAGAAGEALPVKSERDVFDIIDMEYRPPNERDL</sequence>
<dbReference type="AlphaFoldDB" id="A0A6S7IPG9"/>
<gene>
    <name evidence="9" type="ORF">PACLA_8A066935</name>
</gene>
<feature type="active site" description="Nucleophile; Schiff-base intermediate with DNA; for 5'-dRP lyase activity" evidence="7">
    <location>
        <position position="12"/>
    </location>
</feature>
<dbReference type="Gene3D" id="3.30.210.10">
    <property type="entry name" value="DNA polymerase, thumb domain"/>
    <property type="match status" value="1"/>
</dbReference>
<reference evidence="9" key="1">
    <citation type="submission" date="2020-04" db="EMBL/GenBank/DDBJ databases">
        <authorList>
            <person name="Alioto T."/>
            <person name="Alioto T."/>
            <person name="Gomez Garrido J."/>
        </authorList>
    </citation>
    <scope>NUCLEOTIDE SEQUENCE</scope>
    <source>
        <strain evidence="9">A484AB</strain>
    </source>
</reference>
<evidence type="ECO:0000256" key="7">
    <source>
        <dbReference type="PIRSR" id="PIRSR622312-50"/>
    </source>
</evidence>
<dbReference type="SUPFAM" id="SSF47802">
    <property type="entry name" value="DNA polymerase beta, N-terminal domain-like"/>
    <property type="match status" value="1"/>
</dbReference>
<keyword evidence="8" id="KW-0227">DNA damage</keyword>
<dbReference type="GO" id="GO:0046872">
    <property type="term" value="F:metal ion binding"/>
    <property type="evidence" value="ECO:0007669"/>
    <property type="project" value="UniProtKB-UniRule"/>
</dbReference>
<organism evidence="9 10">
    <name type="scientific">Paramuricea clavata</name>
    <name type="common">Red gorgonian</name>
    <name type="synonym">Violescent sea-whip</name>
    <dbReference type="NCBI Taxonomy" id="317549"/>
    <lineage>
        <taxon>Eukaryota</taxon>
        <taxon>Metazoa</taxon>
        <taxon>Cnidaria</taxon>
        <taxon>Anthozoa</taxon>
        <taxon>Octocorallia</taxon>
        <taxon>Malacalcyonacea</taxon>
        <taxon>Plexauridae</taxon>
        <taxon>Paramuricea</taxon>
    </lineage>
</organism>
<keyword evidence="5 8" id="KW-0548">Nucleotidyltransferase</keyword>
<comment type="catalytic activity">
    <reaction evidence="8">
        <text>DNA(n) + a 2'-deoxyribonucleoside 5'-triphosphate = DNA(n+1) + diphosphate</text>
        <dbReference type="Rhea" id="RHEA:22508"/>
        <dbReference type="Rhea" id="RHEA-COMP:17339"/>
        <dbReference type="Rhea" id="RHEA-COMP:17340"/>
        <dbReference type="ChEBI" id="CHEBI:33019"/>
        <dbReference type="ChEBI" id="CHEBI:61560"/>
        <dbReference type="ChEBI" id="CHEBI:173112"/>
        <dbReference type="EC" id="2.7.7.7"/>
    </reaction>
</comment>
<keyword evidence="4 8" id="KW-0808">Transferase</keyword>
<dbReference type="Pfam" id="PF10391">
    <property type="entry name" value="DNA_pol_lambd_f"/>
    <property type="match status" value="1"/>
</dbReference>
<dbReference type="InterPro" id="IPR022312">
    <property type="entry name" value="DNA_pol_X"/>
</dbReference>
<protein>
    <recommendedName>
        <fullName evidence="8">DNA polymerase</fullName>
        <ecNumber evidence="8">2.7.7.7</ecNumber>
    </recommendedName>
</protein>
<dbReference type="PROSITE" id="PS00522">
    <property type="entry name" value="DNA_POLYMERASE_X"/>
    <property type="match status" value="1"/>
</dbReference>
<accession>A0A6S7IPG9</accession>
<dbReference type="Gene3D" id="1.10.150.20">
    <property type="entry name" value="5' to 3' exonuclease, C-terminal subdomain"/>
    <property type="match status" value="1"/>
</dbReference>
<dbReference type="InterPro" id="IPR002008">
    <property type="entry name" value="DNA_pol_X_beta-like"/>
</dbReference>